<feature type="chain" id="PRO_5042150439" description="chitinase" evidence="11">
    <location>
        <begin position="25"/>
        <end position="1020"/>
    </location>
</feature>
<dbReference type="EMBL" id="JARPMG010000003">
    <property type="protein sequence ID" value="KAJ8101778.1"/>
    <property type="molecule type" value="Genomic_DNA"/>
</dbReference>
<sequence>MANSGLRLIVSSILSAMVLRTTYAFDGSSNSNMVMYWGQNSYGEVGSQLNLASYCQDSTNDIIVLAFLSVFFDSSSGLPDVNFAGSCGGSYFDGTHLLQCPQIAEDIVTCQNNGKKIFLSLGGATGSYGFESDSQAETFAATLWDLFGGGWSNTRPFGDAVVDGFDLDIEGGSSTGYAAFVTALRSYYADYTDKDMYISGAPQCPMPDAFLNDAMVNSYFDFYFVQFFNNYCGMDQWSVTETTNFNFDAWDSFAKTVSYNTDVRVYLGVAASSTAAGTGYVTIDTLNEAAAQLMSTYSSFGGIMMWDASQAYNNIPRDGLNYAQLAKASLVSAANAEASALSTSDISTQADYSSLMSWTTIADNLSLTITEATVTNSATASASDESGWSSGEETTAWVIGTASSLSAQATVITISSVTMSSSVQTLIIGETTDSSIESFTGLVSPTATYPVVSVSPSASEPASSATTLDGGVVTQTVSYTSTVYNSAFSTPVEVIFFSTITSTAVQAKLTSSTIGSTTSSVGEATSPWQSPSLGETSTSAEVLISSTAYVGSSDAISAETSQTFTSVETVQPTAKSSDSPTESNTGVLTTSTTVESVSSTAESQSEWSSGTYAAGASSSEYTAIERTVSNAAPTTSVFTVVPAPSRTDSDEKTTTMSNTVGTSAYTVIDSASASSTSLTFVTNPPWSATVSLSSSGASATGPSEVSSCPIDGAPCAVHGELACNGYYWGQCVWGTWAVRQCYTGLMCKTDASYVYCDYPGADTVTSCSASAPPDLTRRSVPVVAPPPRRNPHMHARRNPFHSPFYNHEIGKKYFPHVPVKRQVDPDSIAVIKDAVDVLPLSRYPNTTLASTSAASTETVVNDLKATGTITYSTTVPTPTVIQQIQFSGAQGYVSSTVTAYSAPATATATISAMASSSGLDGIAVDDAAAAYIVGISTQRLNSTNFVGTLYSAPRTNRPIGRSWNFVFSSSDTIDRVSRGQLTSLGDGRYQVSSIETEEASSYMAIRLTFWGTYAGSGVSV</sequence>
<dbReference type="AlphaFoldDB" id="A0AAD7QUZ8"/>
<dbReference type="GO" id="GO:0006032">
    <property type="term" value="P:chitin catabolic process"/>
    <property type="evidence" value="ECO:0007669"/>
    <property type="project" value="UniProtKB-KW"/>
</dbReference>
<keyword evidence="11" id="KW-0732">Signal</keyword>
<feature type="compositionally biased region" description="Low complexity" evidence="10">
    <location>
        <begin position="581"/>
        <end position="603"/>
    </location>
</feature>
<accession>A0AAD7QUZ8</accession>
<dbReference type="Proteomes" id="UP001217417">
    <property type="component" value="Unassembled WGS sequence"/>
</dbReference>
<protein>
    <recommendedName>
        <fullName evidence="2">chitinase</fullName>
        <ecNumber evidence="2">3.2.1.14</ecNumber>
    </recommendedName>
</protein>
<dbReference type="PANTHER" id="PTHR45708">
    <property type="entry name" value="ENDOCHITINASE"/>
    <property type="match status" value="1"/>
</dbReference>
<feature type="region of interest" description="Disordered" evidence="10">
    <location>
        <begin position="560"/>
        <end position="603"/>
    </location>
</feature>
<evidence type="ECO:0000313" key="14">
    <source>
        <dbReference type="Proteomes" id="UP001217417"/>
    </source>
</evidence>
<feature type="signal peptide" evidence="11">
    <location>
        <begin position="1"/>
        <end position="24"/>
    </location>
</feature>
<dbReference type="GO" id="GO:0008061">
    <property type="term" value="F:chitin binding"/>
    <property type="evidence" value="ECO:0007669"/>
    <property type="project" value="UniProtKB-KW"/>
</dbReference>
<dbReference type="InterPro" id="IPR050542">
    <property type="entry name" value="Glycosyl_Hydrlase18_Chitinase"/>
</dbReference>
<name>A0AAD7QUZ8_9ASCO</name>
<evidence type="ECO:0000313" key="13">
    <source>
        <dbReference type="EMBL" id="KAJ8101778.1"/>
    </source>
</evidence>
<dbReference type="GO" id="GO:0005576">
    <property type="term" value="C:extracellular region"/>
    <property type="evidence" value="ECO:0007669"/>
    <property type="project" value="TreeGrafter"/>
</dbReference>
<dbReference type="PROSITE" id="PS01095">
    <property type="entry name" value="GH18_1"/>
    <property type="match status" value="1"/>
</dbReference>
<dbReference type="PROSITE" id="PS51910">
    <property type="entry name" value="GH18_2"/>
    <property type="match status" value="1"/>
</dbReference>
<evidence type="ECO:0000256" key="7">
    <source>
        <dbReference type="ARBA" id="ARBA00023295"/>
    </source>
</evidence>
<gene>
    <name evidence="13" type="ORF">POJ06DRAFT_266392</name>
</gene>
<comment type="caution">
    <text evidence="13">The sequence shown here is derived from an EMBL/GenBank/DDBJ whole genome shotgun (WGS) entry which is preliminary data.</text>
</comment>
<keyword evidence="14" id="KW-1185">Reference proteome</keyword>
<keyword evidence="5" id="KW-0146">Chitin degradation</keyword>
<evidence type="ECO:0000256" key="10">
    <source>
        <dbReference type="SAM" id="MobiDB-lite"/>
    </source>
</evidence>
<evidence type="ECO:0000256" key="5">
    <source>
        <dbReference type="ARBA" id="ARBA00023024"/>
    </source>
</evidence>
<dbReference type="RefSeq" id="XP_056045228.1">
    <property type="nucleotide sequence ID" value="XM_056189148.1"/>
</dbReference>
<evidence type="ECO:0000256" key="9">
    <source>
        <dbReference type="RuleBase" id="RU000489"/>
    </source>
</evidence>
<keyword evidence="3" id="KW-0147">Chitin-binding</keyword>
<dbReference type="GO" id="GO:0000272">
    <property type="term" value="P:polysaccharide catabolic process"/>
    <property type="evidence" value="ECO:0007669"/>
    <property type="project" value="UniProtKB-KW"/>
</dbReference>
<dbReference type="InterPro" id="IPR017853">
    <property type="entry name" value="GH"/>
</dbReference>
<keyword evidence="4 9" id="KW-0378">Hydrolase</keyword>
<dbReference type="SUPFAM" id="SSF51445">
    <property type="entry name" value="(Trans)glycosidases"/>
    <property type="match status" value="1"/>
</dbReference>
<feature type="region of interest" description="Disordered" evidence="10">
    <location>
        <begin position="778"/>
        <end position="797"/>
    </location>
</feature>
<evidence type="ECO:0000256" key="4">
    <source>
        <dbReference type="ARBA" id="ARBA00022801"/>
    </source>
</evidence>
<evidence type="ECO:0000256" key="3">
    <source>
        <dbReference type="ARBA" id="ARBA00022669"/>
    </source>
</evidence>
<dbReference type="EC" id="3.2.1.14" evidence="2"/>
<evidence type="ECO:0000256" key="2">
    <source>
        <dbReference type="ARBA" id="ARBA00012729"/>
    </source>
</evidence>
<dbReference type="Pfam" id="PF00704">
    <property type="entry name" value="Glyco_hydro_18"/>
    <property type="match status" value="1"/>
</dbReference>
<feature type="compositionally biased region" description="Polar residues" evidence="10">
    <location>
        <begin position="560"/>
        <end position="580"/>
    </location>
</feature>
<dbReference type="GeneID" id="80884314"/>
<keyword evidence="6" id="KW-0119">Carbohydrate metabolism</keyword>
<feature type="region of interest" description="Disordered" evidence="10">
    <location>
        <begin position="515"/>
        <end position="534"/>
    </location>
</feature>
<evidence type="ECO:0000259" key="12">
    <source>
        <dbReference type="PROSITE" id="PS51910"/>
    </source>
</evidence>
<reference evidence="13" key="1">
    <citation type="submission" date="2023-03" db="EMBL/GenBank/DDBJ databases">
        <title>Near-Complete genome sequence of Lipomyces tetrasporous NRRL Y-64009, an oleaginous yeast capable of growing on lignocellulosic hydrolysates.</title>
        <authorList>
            <consortium name="Lawrence Berkeley National Laboratory"/>
            <person name="Jagtap S.S."/>
            <person name="Liu J.-J."/>
            <person name="Walukiewicz H.E."/>
            <person name="Pangilinan J."/>
            <person name="Lipzen A."/>
            <person name="Ahrendt S."/>
            <person name="Koriabine M."/>
            <person name="Cobaugh K."/>
            <person name="Salamov A."/>
            <person name="Yoshinaga Y."/>
            <person name="Ng V."/>
            <person name="Daum C."/>
            <person name="Grigoriev I.V."/>
            <person name="Slininger P.J."/>
            <person name="Dien B.S."/>
            <person name="Jin Y.-S."/>
            <person name="Rao C.V."/>
        </authorList>
    </citation>
    <scope>NUCLEOTIDE SEQUENCE</scope>
    <source>
        <strain evidence="13">NRRL Y-64009</strain>
    </source>
</reference>
<evidence type="ECO:0000256" key="1">
    <source>
        <dbReference type="ARBA" id="ARBA00000822"/>
    </source>
</evidence>
<evidence type="ECO:0000256" key="11">
    <source>
        <dbReference type="SAM" id="SignalP"/>
    </source>
</evidence>
<dbReference type="CDD" id="cd02877">
    <property type="entry name" value="GH18_hevamine_XipI_class_III"/>
    <property type="match status" value="1"/>
</dbReference>
<evidence type="ECO:0000256" key="6">
    <source>
        <dbReference type="ARBA" id="ARBA00023277"/>
    </source>
</evidence>
<dbReference type="GO" id="GO:0008843">
    <property type="term" value="F:endochitinase activity"/>
    <property type="evidence" value="ECO:0007669"/>
    <property type="project" value="UniProtKB-EC"/>
</dbReference>
<keyword evidence="8" id="KW-0624">Polysaccharide degradation</keyword>
<evidence type="ECO:0000256" key="8">
    <source>
        <dbReference type="ARBA" id="ARBA00023326"/>
    </source>
</evidence>
<feature type="domain" description="GH18" evidence="12">
    <location>
        <begin position="31"/>
        <end position="333"/>
    </location>
</feature>
<organism evidence="13 14">
    <name type="scientific">Lipomyces tetrasporus</name>
    <dbReference type="NCBI Taxonomy" id="54092"/>
    <lineage>
        <taxon>Eukaryota</taxon>
        <taxon>Fungi</taxon>
        <taxon>Dikarya</taxon>
        <taxon>Ascomycota</taxon>
        <taxon>Saccharomycotina</taxon>
        <taxon>Lipomycetes</taxon>
        <taxon>Lipomycetales</taxon>
        <taxon>Lipomycetaceae</taxon>
        <taxon>Lipomyces</taxon>
    </lineage>
</organism>
<dbReference type="InterPro" id="IPR045321">
    <property type="entry name" value="Cts1-like"/>
</dbReference>
<keyword evidence="7 9" id="KW-0326">Glycosidase</keyword>
<dbReference type="Gene3D" id="3.20.20.80">
    <property type="entry name" value="Glycosidases"/>
    <property type="match status" value="1"/>
</dbReference>
<dbReference type="InterPro" id="IPR001223">
    <property type="entry name" value="Glyco_hydro18_cat"/>
</dbReference>
<proteinExistence type="predicted"/>
<dbReference type="PANTHER" id="PTHR45708:SF49">
    <property type="entry name" value="ENDOCHITINASE"/>
    <property type="match status" value="1"/>
</dbReference>
<dbReference type="InterPro" id="IPR001579">
    <property type="entry name" value="Glyco_hydro_18_chit_AS"/>
</dbReference>
<comment type="catalytic activity">
    <reaction evidence="1">
        <text>Random endo-hydrolysis of N-acetyl-beta-D-glucosaminide (1-&gt;4)-beta-linkages in chitin and chitodextrins.</text>
        <dbReference type="EC" id="3.2.1.14"/>
    </reaction>
</comment>
<feature type="compositionally biased region" description="Polar residues" evidence="10">
    <location>
        <begin position="521"/>
        <end position="534"/>
    </location>
</feature>